<dbReference type="AlphaFoldDB" id="A0A9P6JRM8"/>
<keyword evidence="2" id="KW-1185">Reference proteome</keyword>
<sequence length="292" mass="32579">MTELVRSCRVPGQYVDNESQVLKIIKPLSDSSHRTEINKKRVLVPATLTTISKQWVIHPVLIFAKRIEKDMTVVDLELSGTTQITSQRGNQVFALAIDNAYPTLPSFYQPPNMNGSFYGPLPGGVPAQPIPAMNKGPQGHPVFPNQPSQGTIDASHGYSVFPQQLAAVNRHQGFPPLLSEGLQAIIEPIVDGPLKARVVAREDYQQTQRLMDSGRKIESQRVELAKHTQAAKVKDGEIAKKDTEIARRKMEITKRDQDIATKEKEIVKKQKDIKMKECTLAKKDKQLAKKDT</sequence>
<comment type="caution">
    <text evidence="1">The sequence shown here is derived from an EMBL/GenBank/DDBJ whole genome shotgun (WGS) entry which is preliminary data.</text>
</comment>
<evidence type="ECO:0000313" key="2">
    <source>
        <dbReference type="Proteomes" id="UP000807306"/>
    </source>
</evidence>
<dbReference type="Proteomes" id="UP000807306">
    <property type="component" value="Unassembled WGS sequence"/>
</dbReference>
<evidence type="ECO:0000313" key="1">
    <source>
        <dbReference type="EMBL" id="KAF9530058.1"/>
    </source>
</evidence>
<protein>
    <submittedName>
        <fullName evidence="1">Uncharacterized protein</fullName>
    </submittedName>
</protein>
<organism evidence="1 2">
    <name type="scientific">Crepidotus variabilis</name>
    <dbReference type="NCBI Taxonomy" id="179855"/>
    <lineage>
        <taxon>Eukaryota</taxon>
        <taxon>Fungi</taxon>
        <taxon>Dikarya</taxon>
        <taxon>Basidiomycota</taxon>
        <taxon>Agaricomycotina</taxon>
        <taxon>Agaricomycetes</taxon>
        <taxon>Agaricomycetidae</taxon>
        <taxon>Agaricales</taxon>
        <taxon>Agaricineae</taxon>
        <taxon>Crepidotaceae</taxon>
        <taxon>Crepidotus</taxon>
    </lineage>
</organism>
<accession>A0A9P6JRM8</accession>
<reference evidence="1" key="1">
    <citation type="submission" date="2020-11" db="EMBL/GenBank/DDBJ databases">
        <authorList>
            <consortium name="DOE Joint Genome Institute"/>
            <person name="Ahrendt S."/>
            <person name="Riley R."/>
            <person name="Andreopoulos W."/>
            <person name="Labutti K."/>
            <person name="Pangilinan J."/>
            <person name="Ruiz-Duenas F.J."/>
            <person name="Barrasa J.M."/>
            <person name="Sanchez-Garcia M."/>
            <person name="Camarero S."/>
            <person name="Miyauchi S."/>
            <person name="Serrano A."/>
            <person name="Linde D."/>
            <person name="Babiker R."/>
            <person name="Drula E."/>
            <person name="Ayuso-Fernandez I."/>
            <person name="Pacheco R."/>
            <person name="Padilla G."/>
            <person name="Ferreira P."/>
            <person name="Barriuso J."/>
            <person name="Kellner H."/>
            <person name="Castanera R."/>
            <person name="Alfaro M."/>
            <person name="Ramirez L."/>
            <person name="Pisabarro A.G."/>
            <person name="Kuo A."/>
            <person name="Tritt A."/>
            <person name="Lipzen A."/>
            <person name="He G."/>
            <person name="Yan M."/>
            <person name="Ng V."/>
            <person name="Cullen D."/>
            <person name="Martin F."/>
            <person name="Rosso M.-N."/>
            <person name="Henrissat B."/>
            <person name="Hibbett D."/>
            <person name="Martinez A.T."/>
            <person name="Grigoriev I.V."/>
        </authorList>
    </citation>
    <scope>NUCLEOTIDE SEQUENCE</scope>
    <source>
        <strain evidence="1">CBS 506.95</strain>
    </source>
</reference>
<name>A0A9P6JRM8_9AGAR</name>
<gene>
    <name evidence="1" type="ORF">CPB83DRAFT_834629</name>
</gene>
<dbReference type="EMBL" id="MU157842">
    <property type="protein sequence ID" value="KAF9530058.1"/>
    <property type="molecule type" value="Genomic_DNA"/>
</dbReference>
<proteinExistence type="predicted"/>